<dbReference type="AlphaFoldDB" id="A0A370K6U3"/>
<protein>
    <recommendedName>
        <fullName evidence="3">HEPN domain-containing protein</fullName>
    </recommendedName>
</protein>
<accession>A0A370K6U3</accession>
<evidence type="ECO:0000313" key="1">
    <source>
        <dbReference type="EMBL" id="RDI98353.1"/>
    </source>
</evidence>
<keyword evidence="2" id="KW-1185">Reference proteome</keyword>
<name>A0A370K6U3_9GAMM</name>
<dbReference type="EMBL" id="QQSY01000002">
    <property type="protein sequence ID" value="RDI98353.1"/>
    <property type="molecule type" value="Genomic_DNA"/>
</dbReference>
<evidence type="ECO:0000313" key="2">
    <source>
        <dbReference type="Proteomes" id="UP000254711"/>
    </source>
</evidence>
<sequence>MSRSYYWSYHRAVDALRFLDLAIVAGEPSEGMHKQLAKRYIASSYKSLKLIGGLLESAHKQRCLADYKLAEKLSLGFVNQHISKCKSICLKIDQAIDASQKNV</sequence>
<dbReference type="Gene3D" id="1.20.120.330">
    <property type="entry name" value="Nucleotidyltransferases domain 2"/>
    <property type="match status" value="1"/>
</dbReference>
<dbReference type="Proteomes" id="UP000254711">
    <property type="component" value="Unassembled WGS sequence"/>
</dbReference>
<evidence type="ECO:0008006" key="3">
    <source>
        <dbReference type="Google" id="ProtNLM"/>
    </source>
</evidence>
<comment type="caution">
    <text evidence="1">The sequence shown here is derived from an EMBL/GenBank/DDBJ whole genome shotgun (WGS) entry which is preliminary data.</text>
</comment>
<gene>
    <name evidence="1" type="ORF">DVT68_07340</name>
</gene>
<reference evidence="1 2" key="1">
    <citation type="submission" date="2018-07" db="EMBL/GenBank/DDBJ databases">
        <title>Dyella solisilvae sp. nov., isolated from the pine and broad-leaved mixed forest soil.</title>
        <authorList>
            <person name="Gao Z."/>
            <person name="Qiu L."/>
        </authorList>
    </citation>
    <scope>NUCLEOTIDE SEQUENCE [LARGE SCALE GENOMIC DNA]</scope>
    <source>
        <strain evidence="1 2">DHG54</strain>
    </source>
</reference>
<proteinExistence type="predicted"/>
<organism evidence="1 2">
    <name type="scientific">Dyella solisilvae</name>
    <dbReference type="NCBI Taxonomy" id="1920168"/>
    <lineage>
        <taxon>Bacteria</taxon>
        <taxon>Pseudomonadati</taxon>
        <taxon>Pseudomonadota</taxon>
        <taxon>Gammaproteobacteria</taxon>
        <taxon>Lysobacterales</taxon>
        <taxon>Rhodanobacteraceae</taxon>
        <taxon>Dyella</taxon>
    </lineage>
</organism>